<evidence type="ECO:0000256" key="3">
    <source>
        <dbReference type="ARBA" id="ARBA00022574"/>
    </source>
</evidence>
<dbReference type="CDD" id="cd00200">
    <property type="entry name" value="WD40"/>
    <property type="match status" value="1"/>
</dbReference>
<feature type="repeat" description="WD" evidence="8">
    <location>
        <begin position="54"/>
        <end position="95"/>
    </location>
</feature>
<sequence>MSYSTKYTLATLPRTQRGQPIVLGGDPKGKNFLYTNGNSVIIRNIENPAISDIYTEHSCAVNVAKYSPSGFYIASGDQSGKVRIWDTVNKEHLLKNEFQPIAGPIKDISWSSDNQRMVVVGEGRERFGHVFMAETGTSVGEISGQSKPINSVDFRPTRPYRIVTGSEDNTIAVFEGPPFKFKMTKQDHTRFVQAVRYSPSGSHFASGGFDGKVFLYDGAKSDLVGEIGTPAHKGGVYAVAWSPDGKQLLTASGDKTCKLWDVETKSVVTEFMMGTQVEDQQVSCLWQGPHLLTVSLSGFIAYLDPNNPEKPIRVIKGHNKPITVLALSPERDTIYTGSHDGYVTTWDAKSGENDRIQGIGHGNQINGMCTVGNHVYTCGIDDSVKQIDATSKTYTGVDTKLASQPRGMDLKGDTIVTASVKEITVIKNGSKVSSLPINYESSCVSLSPQDGQTYVAIGGATDNKVHVYDLVNGQLSPKAELDHLGPVTDCAFSPDGNYLVACDANRKVILYKSPEFELAHNKEWGFHNARVNCVAWSPNSQFVASGSLDTTIIVWSVQQPSKHNIVKNAHAQSQITRLAWLDDETLVSVGQDCNTKVWSITPF</sequence>
<dbReference type="InterPro" id="IPR019775">
    <property type="entry name" value="WD40_repeat_CS"/>
</dbReference>
<evidence type="ECO:0000313" key="10">
    <source>
        <dbReference type="RefSeq" id="XP_034234795.1"/>
    </source>
</evidence>
<name>A0A6P8YD54_THRPL</name>
<feature type="repeat" description="WD" evidence="8">
    <location>
        <begin position="185"/>
        <end position="217"/>
    </location>
</feature>
<evidence type="ECO:0000256" key="4">
    <source>
        <dbReference type="ARBA" id="ARBA00022737"/>
    </source>
</evidence>
<feature type="repeat" description="WD" evidence="8">
    <location>
        <begin position="229"/>
        <end position="270"/>
    </location>
</feature>
<evidence type="ECO:0000256" key="2">
    <source>
        <dbReference type="ARBA" id="ARBA00022490"/>
    </source>
</evidence>
<dbReference type="GO" id="GO:0030833">
    <property type="term" value="P:regulation of actin filament polymerization"/>
    <property type="evidence" value="ECO:0007669"/>
    <property type="project" value="UniProtKB-ARBA"/>
</dbReference>
<feature type="repeat" description="WD" evidence="8">
    <location>
        <begin position="527"/>
        <end position="565"/>
    </location>
</feature>
<dbReference type="PROSITE" id="PS50082">
    <property type="entry name" value="WD_REPEATS_2"/>
    <property type="match status" value="6"/>
</dbReference>
<dbReference type="KEGG" id="tpal:117641512"/>
<dbReference type="GeneID" id="117641512"/>
<dbReference type="GO" id="GO:0030834">
    <property type="term" value="P:regulation of actin filament depolymerization"/>
    <property type="evidence" value="ECO:0007669"/>
    <property type="project" value="UniProtKB-ARBA"/>
</dbReference>
<keyword evidence="2" id="KW-0963">Cytoplasm</keyword>
<keyword evidence="5" id="KW-0009">Actin-binding</keyword>
<dbReference type="Pfam" id="PF00400">
    <property type="entry name" value="WD40"/>
    <property type="match status" value="8"/>
</dbReference>
<dbReference type="InterPro" id="IPR020472">
    <property type="entry name" value="WD40_PAC1"/>
</dbReference>
<comment type="similarity">
    <text evidence="6">Belongs to the WD repeat AIP1 family.</text>
</comment>
<accession>A0A6P8YD54</accession>
<dbReference type="SMART" id="SM00320">
    <property type="entry name" value="WD40"/>
    <property type="match status" value="10"/>
</dbReference>
<gene>
    <name evidence="10" type="primary">LOC117641512</name>
</gene>
<dbReference type="FunCoup" id="A0A6P8YD54">
    <property type="interactions" value="1417"/>
</dbReference>
<keyword evidence="9" id="KW-1185">Reference proteome</keyword>
<dbReference type="RefSeq" id="XP_034234795.1">
    <property type="nucleotide sequence ID" value="XM_034378904.1"/>
</dbReference>
<dbReference type="Gene3D" id="2.130.10.10">
    <property type="entry name" value="YVTN repeat-like/Quinoprotein amine dehydrogenase"/>
    <property type="match status" value="2"/>
</dbReference>
<dbReference type="CTD" id="39505"/>
<dbReference type="PANTHER" id="PTHR19856:SF0">
    <property type="entry name" value="WD REPEAT-CONTAINING PROTEIN 1"/>
    <property type="match status" value="1"/>
</dbReference>
<dbReference type="GO" id="GO:0030042">
    <property type="term" value="P:actin filament depolymerization"/>
    <property type="evidence" value="ECO:0007669"/>
    <property type="project" value="TreeGrafter"/>
</dbReference>
<evidence type="ECO:0000256" key="7">
    <source>
        <dbReference type="ARBA" id="ARBA00067845"/>
    </source>
</evidence>
<evidence type="ECO:0000256" key="8">
    <source>
        <dbReference type="PROSITE-ProRule" id="PRU00221"/>
    </source>
</evidence>
<organism evidence="10">
    <name type="scientific">Thrips palmi</name>
    <name type="common">Melon thrips</name>
    <dbReference type="NCBI Taxonomy" id="161013"/>
    <lineage>
        <taxon>Eukaryota</taxon>
        <taxon>Metazoa</taxon>
        <taxon>Ecdysozoa</taxon>
        <taxon>Arthropoda</taxon>
        <taxon>Hexapoda</taxon>
        <taxon>Insecta</taxon>
        <taxon>Pterygota</taxon>
        <taxon>Neoptera</taxon>
        <taxon>Paraneoptera</taxon>
        <taxon>Thysanoptera</taxon>
        <taxon>Terebrantia</taxon>
        <taxon>Thripoidea</taxon>
        <taxon>Thripidae</taxon>
        <taxon>Thrips</taxon>
    </lineage>
</organism>
<dbReference type="PRINTS" id="PR00320">
    <property type="entry name" value="GPROTEINBRPT"/>
</dbReference>
<feature type="repeat" description="WD" evidence="8">
    <location>
        <begin position="315"/>
        <end position="356"/>
    </location>
</feature>
<dbReference type="GO" id="GO:0045214">
    <property type="term" value="P:sarcomere organization"/>
    <property type="evidence" value="ECO:0007669"/>
    <property type="project" value="TreeGrafter"/>
</dbReference>
<evidence type="ECO:0000256" key="1">
    <source>
        <dbReference type="ARBA" id="ARBA00004496"/>
    </source>
</evidence>
<evidence type="ECO:0000256" key="6">
    <source>
        <dbReference type="ARBA" id="ARBA00038366"/>
    </source>
</evidence>
<dbReference type="PROSITE" id="PS50294">
    <property type="entry name" value="WD_REPEATS_REGION"/>
    <property type="match status" value="5"/>
</dbReference>
<feature type="repeat" description="WD" evidence="8">
    <location>
        <begin position="142"/>
        <end position="175"/>
    </location>
</feature>
<proteinExistence type="inferred from homology"/>
<dbReference type="GO" id="GO:0051015">
    <property type="term" value="F:actin filament binding"/>
    <property type="evidence" value="ECO:0007669"/>
    <property type="project" value="TreeGrafter"/>
</dbReference>
<dbReference type="InterPro" id="IPR036322">
    <property type="entry name" value="WD40_repeat_dom_sf"/>
</dbReference>
<keyword evidence="4" id="KW-0677">Repeat</keyword>
<protein>
    <recommendedName>
        <fullName evidence="7">Actin-interacting protein 1</fullName>
    </recommendedName>
</protein>
<evidence type="ECO:0000313" key="9">
    <source>
        <dbReference type="Proteomes" id="UP000515158"/>
    </source>
</evidence>
<evidence type="ECO:0000256" key="5">
    <source>
        <dbReference type="ARBA" id="ARBA00023203"/>
    </source>
</evidence>
<keyword evidence="3 8" id="KW-0853">WD repeat</keyword>
<dbReference type="OrthoDB" id="2306at2759"/>
<dbReference type="FunFam" id="2.130.10.10:FF:000097">
    <property type="entry name" value="WD repeat domain 1"/>
    <property type="match status" value="1"/>
</dbReference>
<dbReference type="PROSITE" id="PS00678">
    <property type="entry name" value="WD_REPEATS_1"/>
    <property type="match status" value="2"/>
</dbReference>
<dbReference type="GO" id="GO:0040011">
    <property type="term" value="P:locomotion"/>
    <property type="evidence" value="ECO:0007669"/>
    <property type="project" value="TreeGrafter"/>
</dbReference>
<dbReference type="FunFam" id="2.130.10.10:FF:000167">
    <property type="entry name" value="Actin-interacting protein 1"/>
    <property type="match status" value="1"/>
</dbReference>
<dbReference type="InterPro" id="IPR015943">
    <property type="entry name" value="WD40/YVTN_repeat-like_dom_sf"/>
</dbReference>
<dbReference type="SUPFAM" id="SSF50978">
    <property type="entry name" value="WD40 repeat-like"/>
    <property type="match status" value="2"/>
</dbReference>
<dbReference type="AlphaFoldDB" id="A0A6P8YD54"/>
<comment type="subcellular location">
    <subcellularLocation>
        <location evidence="1">Cytoplasm</location>
    </subcellularLocation>
</comment>
<dbReference type="GO" id="GO:0030864">
    <property type="term" value="C:cortical actin cytoskeleton"/>
    <property type="evidence" value="ECO:0007669"/>
    <property type="project" value="TreeGrafter"/>
</dbReference>
<dbReference type="PANTHER" id="PTHR19856">
    <property type="entry name" value="WD-REPEATCONTAINING PROTEIN WDR1"/>
    <property type="match status" value="1"/>
</dbReference>
<dbReference type="Proteomes" id="UP000515158">
    <property type="component" value="Unplaced"/>
</dbReference>
<reference evidence="10" key="1">
    <citation type="submission" date="2025-08" db="UniProtKB">
        <authorList>
            <consortium name="RefSeq"/>
        </authorList>
    </citation>
    <scope>IDENTIFICATION</scope>
    <source>
        <tissue evidence="10">Total insect</tissue>
    </source>
</reference>
<dbReference type="InParanoid" id="A0A6P8YD54"/>
<dbReference type="InterPro" id="IPR001680">
    <property type="entry name" value="WD40_rpt"/>
</dbReference>